<keyword evidence="3" id="KW-1185">Reference proteome</keyword>
<sequence length="298" mass="34093">MRDPTLAAYDAHHEHSQPFALLDDSILSIDPNARHLQHDENDQAKCTETEILAKRKNFDHENHRKTIAYRSTPAFNYMPVLIRFQWSDFVVATPISLSSDPADKKPWDPASPVKKMRLLVKKGTKLPCGTYVIISAFIRPLEDGNENLRVHIYDSEWVEEFQYDFFEDHLKECIAGWSGRDEDAKKFMMQLEFRRQEGGIVIKLPDKAAHDQHTASAPSTSQPQTLPMESSDGKEHSHHGHSPPSSHRNSRHSQRPSTTPPVPFLPFQPRSLPNLSDSSAREEAENPNRDADLHREEH</sequence>
<reference evidence="2" key="3">
    <citation type="submission" date="2015-02" db="UniProtKB">
        <authorList>
            <consortium name="EnsemblProtists"/>
        </authorList>
    </citation>
    <scope>IDENTIFICATION</scope>
    <source>
        <strain evidence="2">DAOM BR144</strain>
    </source>
</reference>
<dbReference type="HOGENOM" id="CLU_935326_0_0_1"/>
<dbReference type="eggNOG" id="ENOG502SKC5">
    <property type="taxonomic scope" value="Eukaryota"/>
</dbReference>
<evidence type="ECO:0000313" key="2">
    <source>
        <dbReference type="EnsemblProtists" id="PYU1_T001816"/>
    </source>
</evidence>
<reference evidence="3" key="1">
    <citation type="journal article" date="2010" name="Genome Biol.">
        <title>Genome sequence of the necrotrophic plant pathogen Pythium ultimum reveals original pathogenicity mechanisms and effector repertoire.</title>
        <authorList>
            <person name="Levesque C.A."/>
            <person name="Brouwer H."/>
            <person name="Cano L."/>
            <person name="Hamilton J.P."/>
            <person name="Holt C."/>
            <person name="Huitema E."/>
            <person name="Raffaele S."/>
            <person name="Robideau G.P."/>
            <person name="Thines M."/>
            <person name="Win J."/>
            <person name="Zerillo M.M."/>
            <person name="Beakes G.W."/>
            <person name="Boore J.L."/>
            <person name="Busam D."/>
            <person name="Dumas B."/>
            <person name="Ferriera S."/>
            <person name="Fuerstenberg S.I."/>
            <person name="Gachon C.M."/>
            <person name="Gaulin E."/>
            <person name="Govers F."/>
            <person name="Grenville-Briggs L."/>
            <person name="Horner N."/>
            <person name="Hostetler J."/>
            <person name="Jiang R.H."/>
            <person name="Johnson J."/>
            <person name="Krajaejun T."/>
            <person name="Lin H."/>
            <person name="Meijer H.J."/>
            <person name="Moore B."/>
            <person name="Morris P."/>
            <person name="Phuntmart V."/>
            <person name="Puiu D."/>
            <person name="Shetty J."/>
            <person name="Stajich J.E."/>
            <person name="Tripathy S."/>
            <person name="Wawra S."/>
            <person name="van West P."/>
            <person name="Whitty B.R."/>
            <person name="Coutinho P.M."/>
            <person name="Henrissat B."/>
            <person name="Martin F."/>
            <person name="Thomas P.D."/>
            <person name="Tyler B.M."/>
            <person name="De Vries R.P."/>
            <person name="Kamoun S."/>
            <person name="Yandell M."/>
            <person name="Tisserat N."/>
            <person name="Buell C.R."/>
        </authorList>
    </citation>
    <scope>NUCLEOTIDE SEQUENCE</scope>
    <source>
        <strain evidence="3">DAOM:BR144</strain>
    </source>
</reference>
<reference evidence="3" key="2">
    <citation type="submission" date="2010-04" db="EMBL/GenBank/DDBJ databases">
        <authorList>
            <person name="Buell R."/>
            <person name="Hamilton J."/>
            <person name="Hostetler J."/>
        </authorList>
    </citation>
    <scope>NUCLEOTIDE SEQUENCE [LARGE SCALE GENOMIC DNA]</scope>
    <source>
        <strain evidence="3">DAOM:BR144</strain>
    </source>
</reference>
<proteinExistence type="predicted"/>
<evidence type="ECO:0000313" key="3">
    <source>
        <dbReference type="Proteomes" id="UP000019132"/>
    </source>
</evidence>
<feature type="compositionally biased region" description="Basic and acidic residues" evidence="1">
    <location>
        <begin position="279"/>
        <end position="298"/>
    </location>
</feature>
<organism evidence="2 3">
    <name type="scientific">Globisporangium ultimum (strain ATCC 200006 / CBS 805.95 / DAOM BR144)</name>
    <name type="common">Pythium ultimum</name>
    <dbReference type="NCBI Taxonomy" id="431595"/>
    <lineage>
        <taxon>Eukaryota</taxon>
        <taxon>Sar</taxon>
        <taxon>Stramenopiles</taxon>
        <taxon>Oomycota</taxon>
        <taxon>Peronosporomycetes</taxon>
        <taxon>Pythiales</taxon>
        <taxon>Pythiaceae</taxon>
        <taxon>Globisporangium</taxon>
    </lineage>
</organism>
<dbReference type="VEuPathDB" id="FungiDB:PYU1_G001815"/>
<feature type="compositionally biased region" description="Polar residues" evidence="1">
    <location>
        <begin position="214"/>
        <end position="228"/>
    </location>
</feature>
<dbReference type="InParanoid" id="K3WA25"/>
<dbReference type="EnsemblProtists" id="PYU1_T001816">
    <property type="protein sequence ID" value="PYU1_T001816"/>
    <property type="gene ID" value="PYU1_G001815"/>
</dbReference>
<accession>K3WA25</accession>
<evidence type="ECO:0000256" key="1">
    <source>
        <dbReference type="SAM" id="MobiDB-lite"/>
    </source>
</evidence>
<protein>
    <submittedName>
        <fullName evidence="2">Uncharacterized protein</fullName>
    </submittedName>
</protein>
<dbReference type="STRING" id="431595.K3WA25"/>
<dbReference type="Proteomes" id="UP000019132">
    <property type="component" value="Unassembled WGS sequence"/>
</dbReference>
<name>K3WA25_GLOUD</name>
<dbReference type="EMBL" id="GL376634">
    <property type="status" value="NOT_ANNOTATED_CDS"/>
    <property type="molecule type" value="Genomic_DNA"/>
</dbReference>
<feature type="region of interest" description="Disordered" evidence="1">
    <location>
        <begin position="208"/>
        <end position="298"/>
    </location>
</feature>
<dbReference type="AlphaFoldDB" id="K3WA25"/>